<feature type="coiled-coil region" evidence="1">
    <location>
        <begin position="25"/>
        <end position="52"/>
    </location>
</feature>
<evidence type="ECO:0000313" key="5">
    <source>
        <dbReference type="Proteomes" id="UP001432312"/>
    </source>
</evidence>
<keyword evidence="3" id="KW-0812">Transmembrane</keyword>
<evidence type="ECO:0000256" key="1">
    <source>
        <dbReference type="SAM" id="Coils"/>
    </source>
</evidence>
<keyword evidence="5" id="KW-1185">Reference proteome</keyword>
<dbReference type="Proteomes" id="UP001432312">
    <property type="component" value="Chromosome"/>
</dbReference>
<keyword evidence="3" id="KW-1133">Transmembrane helix</keyword>
<sequence length="75" mass="8135">MYETVFDVSTLVLIVVATVACAVHKRSVTRQVDEVNRQMDELRTEVACARIEGVLGQQPRAGEKPSVPAPARGQG</sequence>
<dbReference type="EMBL" id="CP108036">
    <property type="protein sequence ID" value="WUN81075.1"/>
    <property type="molecule type" value="Genomic_DNA"/>
</dbReference>
<accession>A0ABZ1QFA2</accession>
<proteinExistence type="predicted"/>
<protein>
    <recommendedName>
        <fullName evidence="6">Secreted protein</fullName>
    </recommendedName>
</protein>
<evidence type="ECO:0000256" key="3">
    <source>
        <dbReference type="SAM" id="Phobius"/>
    </source>
</evidence>
<keyword evidence="1" id="KW-0175">Coiled coil</keyword>
<evidence type="ECO:0008006" key="6">
    <source>
        <dbReference type="Google" id="ProtNLM"/>
    </source>
</evidence>
<name>A0ABZ1QFA2_9ACTN</name>
<organism evidence="4 5">
    <name type="scientific">Streptomyces erythrochromogenes</name>
    <dbReference type="NCBI Taxonomy" id="285574"/>
    <lineage>
        <taxon>Bacteria</taxon>
        <taxon>Bacillati</taxon>
        <taxon>Actinomycetota</taxon>
        <taxon>Actinomycetes</taxon>
        <taxon>Kitasatosporales</taxon>
        <taxon>Streptomycetaceae</taxon>
        <taxon>Streptomyces</taxon>
    </lineage>
</organism>
<feature type="transmembrane region" description="Helical" evidence="3">
    <location>
        <begin position="6"/>
        <end position="23"/>
    </location>
</feature>
<keyword evidence="3" id="KW-0472">Membrane</keyword>
<evidence type="ECO:0000313" key="4">
    <source>
        <dbReference type="EMBL" id="WUN81075.1"/>
    </source>
</evidence>
<dbReference type="RefSeq" id="WP_030659690.1">
    <property type="nucleotide sequence ID" value="NZ_CP108036.1"/>
</dbReference>
<reference evidence="4" key="1">
    <citation type="submission" date="2022-10" db="EMBL/GenBank/DDBJ databases">
        <title>The complete genomes of actinobacterial strains from the NBC collection.</title>
        <authorList>
            <person name="Joergensen T.S."/>
            <person name="Alvarez Arevalo M."/>
            <person name="Sterndorff E.B."/>
            <person name="Faurdal D."/>
            <person name="Vuksanovic O."/>
            <person name="Mourched A.-S."/>
            <person name="Charusanti P."/>
            <person name="Shaw S."/>
            <person name="Blin K."/>
            <person name="Weber T."/>
        </authorList>
    </citation>
    <scope>NUCLEOTIDE SEQUENCE</scope>
    <source>
        <strain evidence="4">NBC_00303</strain>
    </source>
</reference>
<dbReference type="GeneID" id="95498905"/>
<evidence type="ECO:0000256" key="2">
    <source>
        <dbReference type="SAM" id="MobiDB-lite"/>
    </source>
</evidence>
<feature type="region of interest" description="Disordered" evidence="2">
    <location>
        <begin position="56"/>
        <end position="75"/>
    </location>
</feature>
<gene>
    <name evidence="4" type="ORF">OHA91_22690</name>
</gene>